<name>A0ABU7B9R1_9TELE</name>
<evidence type="ECO:0000313" key="1">
    <source>
        <dbReference type="EMBL" id="MED6246509.1"/>
    </source>
</evidence>
<keyword evidence="2" id="KW-1185">Reference proteome</keyword>
<sequence>MCYANKLVLTQWDLPCGRRVQSHGGGTAEWIQPTVIYNRKRREANTGCSSAHSNCVTNEKSVLRCKSFTSVLTASRSRKDVCDHEQDRWGHRVYGDL</sequence>
<dbReference type="EMBL" id="JAHUTI010043307">
    <property type="protein sequence ID" value="MED6246509.1"/>
    <property type="molecule type" value="Genomic_DNA"/>
</dbReference>
<comment type="caution">
    <text evidence="1">The sequence shown here is derived from an EMBL/GenBank/DDBJ whole genome shotgun (WGS) entry which is preliminary data.</text>
</comment>
<gene>
    <name evidence="1" type="ORF">ATANTOWER_019018</name>
</gene>
<reference evidence="1 2" key="1">
    <citation type="submission" date="2021-07" db="EMBL/GenBank/DDBJ databases">
        <authorList>
            <person name="Palmer J.M."/>
        </authorList>
    </citation>
    <scope>NUCLEOTIDE SEQUENCE [LARGE SCALE GENOMIC DNA]</scope>
    <source>
        <strain evidence="1 2">AT_MEX2019</strain>
        <tissue evidence="1">Muscle</tissue>
    </source>
</reference>
<organism evidence="1 2">
    <name type="scientific">Ataeniobius toweri</name>
    <dbReference type="NCBI Taxonomy" id="208326"/>
    <lineage>
        <taxon>Eukaryota</taxon>
        <taxon>Metazoa</taxon>
        <taxon>Chordata</taxon>
        <taxon>Craniata</taxon>
        <taxon>Vertebrata</taxon>
        <taxon>Euteleostomi</taxon>
        <taxon>Actinopterygii</taxon>
        <taxon>Neopterygii</taxon>
        <taxon>Teleostei</taxon>
        <taxon>Neoteleostei</taxon>
        <taxon>Acanthomorphata</taxon>
        <taxon>Ovalentaria</taxon>
        <taxon>Atherinomorphae</taxon>
        <taxon>Cyprinodontiformes</taxon>
        <taxon>Goodeidae</taxon>
        <taxon>Ataeniobius</taxon>
    </lineage>
</organism>
<proteinExistence type="predicted"/>
<evidence type="ECO:0000313" key="2">
    <source>
        <dbReference type="Proteomes" id="UP001345963"/>
    </source>
</evidence>
<dbReference type="Proteomes" id="UP001345963">
    <property type="component" value="Unassembled WGS sequence"/>
</dbReference>
<accession>A0ABU7B9R1</accession>
<protein>
    <submittedName>
        <fullName evidence="1">Uncharacterized protein</fullName>
    </submittedName>
</protein>